<keyword evidence="1" id="KW-0472">Membrane</keyword>
<evidence type="ECO:0000313" key="2">
    <source>
        <dbReference type="EMBL" id="CDN90025.1"/>
    </source>
</evidence>
<keyword evidence="1" id="KW-0812">Transmembrane</keyword>
<feature type="transmembrane region" description="Helical" evidence="1">
    <location>
        <begin position="21"/>
        <end position="42"/>
    </location>
</feature>
<evidence type="ECO:0000313" key="3">
    <source>
        <dbReference type="Proteomes" id="UP000028878"/>
    </source>
</evidence>
<accession>A0A1L1PXI0</accession>
<feature type="transmembrane region" description="Helical" evidence="1">
    <location>
        <begin position="48"/>
        <end position="67"/>
    </location>
</feature>
<dbReference type="EMBL" id="CCAE010000062">
    <property type="protein sequence ID" value="CDN90025.1"/>
    <property type="molecule type" value="Genomic_DNA"/>
</dbReference>
<feature type="transmembrane region" description="Helical" evidence="1">
    <location>
        <begin position="108"/>
        <end position="128"/>
    </location>
</feature>
<evidence type="ECO:0008006" key="4">
    <source>
        <dbReference type="Google" id="ProtNLM"/>
    </source>
</evidence>
<feature type="transmembrane region" description="Helical" evidence="1">
    <location>
        <begin position="79"/>
        <end position="96"/>
    </location>
</feature>
<organism evidence="2 3">
    <name type="scientific">Hydrogenophaga intermedia</name>
    <dbReference type="NCBI Taxonomy" id="65786"/>
    <lineage>
        <taxon>Bacteria</taxon>
        <taxon>Pseudomonadati</taxon>
        <taxon>Pseudomonadota</taxon>
        <taxon>Betaproteobacteria</taxon>
        <taxon>Burkholderiales</taxon>
        <taxon>Comamonadaceae</taxon>
        <taxon>Hydrogenophaga</taxon>
    </lineage>
</organism>
<protein>
    <recommendedName>
        <fullName evidence="4">Integral membrane protein</fullName>
    </recommendedName>
</protein>
<dbReference type="Proteomes" id="UP000028878">
    <property type="component" value="Unassembled WGS sequence"/>
</dbReference>
<sequence>MSLSNLHLSTTNLRRVLALDAISGAGAAVLHLAFAGSLATWFGLSEGLITAAGWALLAYVALSTILARQVMPARGPLMVLIIGNVIWGIGCLAIAWGGDSGVTALGQAYLTVLAVAVLALADLEFLGWRAPAARLAV</sequence>
<evidence type="ECO:0000256" key="1">
    <source>
        <dbReference type="SAM" id="Phobius"/>
    </source>
</evidence>
<keyword evidence="1" id="KW-1133">Transmembrane helix</keyword>
<dbReference type="RefSeq" id="WP_009518504.1">
    <property type="nucleotide sequence ID" value="NZ_CCAE010000062.1"/>
</dbReference>
<dbReference type="AlphaFoldDB" id="A0A1L1PXI0"/>
<name>A0A1L1PXI0_HYDIT</name>
<keyword evidence="3" id="KW-1185">Reference proteome</keyword>
<reference evidence="3" key="1">
    <citation type="submission" date="2014-11" db="EMBL/GenBank/DDBJ databases">
        <title>Draft genome sequence of Hydrogenophaga intermedia S1.</title>
        <authorList>
            <person name="Gan H.M."/>
            <person name="Chew T.H."/>
            <person name="Stolz A."/>
        </authorList>
    </citation>
    <scope>NUCLEOTIDE SEQUENCE [LARGE SCALE GENOMIC DNA]</scope>
    <source>
        <strain evidence="3">S1</strain>
    </source>
</reference>
<gene>
    <name evidence="2" type="ORF">BN948_04466</name>
</gene>
<proteinExistence type="predicted"/>